<proteinExistence type="predicted"/>
<name>A0A8K0NQE6_9TREE</name>
<evidence type="ECO:0000313" key="3">
    <source>
        <dbReference type="Proteomes" id="UP000812966"/>
    </source>
</evidence>
<keyword evidence="3" id="KW-1185">Reference proteome</keyword>
<evidence type="ECO:0000313" key="2">
    <source>
        <dbReference type="EMBL" id="KAG7527967.1"/>
    </source>
</evidence>
<evidence type="ECO:0000256" key="1">
    <source>
        <dbReference type="SAM" id="Phobius"/>
    </source>
</evidence>
<dbReference type="Proteomes" id="UP000812966">
    <property type="component" value="Unassembled WGS sequence"/>
</dbReference>
<accession>A0A8K0NQE6</accession>
<feature type="transmembrane region" description="Helical" evidence="1">
    <location>
        <begin position="20"/>
        <end position="39"/>
    </location>
</feature>
<organism evidence="2 3">
    <name type="scientific">Filobasidium floriforme</name>
    <dbReference type="NCBI Taxonomy" id="5210"/>
    <lineage>
        <taxon>Eukaryota</taxon>
        <taxon>Fungi</taxon>
        <taxon>Dikarya</taxon>
        <taxon>Basidiomycota</taxon>
        <taxon>Agaricomycotina</taxon>
        <taxon>Tremellomycetes</taxon>
        <taxon>Filobasidiales</taxon>
        <taxon>Filobasidiaceae</taxon>
        <taxon>Filobasidium</taxon>
    </lineage>
</organism>
<dbReference type="EMBL" id="JABELV010000216">
    <property type="protein sequence ID" value="KAG7527967.1"/>
    <property type="molecule type" value="Genomic_DNA"/>
</dbReference>
<protein>
    <submittedName>
        <fullName evidence="2">Uncharacterized protein</fullName>
    </submittedName>
</protein>
<keyword evidence="1" id="KW-0472">Membrane</keyword>
<gene>
    <name evidence="2" type="ORF">FFLO_06484</name>
</gene>
<keyword evidence="1" id="KW-0812">Transmembrane</keyword>
<sequence>MSLVANLDQIKPSFRSLVSILHYGIVIIRSFTFAIPFLLDWDPHLTTITALSLSASGSHRASAFTSFNKVKWALICGDRIQRGPDTAPPSEESFICPWCNVGSLKKPATFMEHLAHRRRDEVLERFHEGLDEPGKLEYRYGPGRGNDRKGNYKEGRIIGELHIFVSGAFTGHIVSARRCLERDVARPPHQGLCSLEPLISEEYDLLVLVTSLGYPRPSGLVGIGAFFTNRLAPEISNPRLIALFCSACAQQAQPNAEALNHPCRAKTICCHDLPRVNHLLRIISRGPCPDLQHSQLALNLLLSVSSERILSIETLCHPLLRSNELGGHVQQMNDGVEATATEKLAEDSRKRGEDLEQGASNLTLSDLAEHDAALSAGGGVVFSAKCIQKTEVNDLIRYSQNASATTSLQVLGAFMLCPVHNCLFRALDSGMKRNGITAWSKWTEWREAVRTHLEGDPSWGYPKVEAAMRERVRAAALNSFGRRSTISVVEIDLVELFLRSMCISCLVDALDGSQAVLVR</sequence>
<dbReference type="AlphaFoldDB" id="A0A8K0NQE6"/>
<comment type="caution">
    <text evidence="2">The sequence shown here is derived from an EMBL/GenBank/DDBJ whole genome shotgun (WGS) entry which is preliminary data.</text>
</comment>
<reference evidence="2" key="1">
    <citation type="submission" date="2020-04" db="EMBL/GenBank/DDBJ databases">
        <title>Analysis of mating type loci in Filobasidium floriforme.</title>
        <authorList>
            <person name="Nowrousian M."/>
        </authorList>
    </citation>
    <scope>NUCLEOTIDE SEQUENCE</scope>
    <source>
        <strain evidence="2">CBS 6242</strain>
    </source>
</reference>
<keyword evidence="1" id="KW-1133">Transmembrane helix</keyword>